<dbReference type="Proteomes" id="UP000783390">
    <property type="component" value="Unassembled WGS sequence"/>
</dbReference>
<proteinExistence type="predicted"/>
<organism evidence="1 2">
    <name type="scientific">Clostridium moniliforme</name>
    <dbReference type="NCBI Taxonomy" id="39489"/>
    <lineage>
        <taxon>Bacteria</taxon>
        <taxon>Bacillati</taxon>
        <taxon>Bacillota</taxon>
        <taxon>Clostridia</taxon>
        <taxon>Eubacteriales</taxon>
        <taxon>Clostridiaceae</taxon>
        <taxon>Clostridium</taxon>
    </lineage>
</organism>
<dbReference type="InterPro" id="IPR001451">
    <property type="entry name" value="Hexapep"/>
</dbReference>
<dbReference type="InterPro" id="IPR011004">
    <property type="entry name" value="Trimer_LpxA-like_sf"/>
</dbReference>
<name>A0ABS4EYS0_9CLOT</name>
<protein>
    <submittedName>
        <fullName evidence="1">Acetyltransferase-like isoleucine patch superfamily enzyme</fullName>
    </submittedName>
</protein>
<dbReference type="InterPro" id="IPR051159">
    <property type="entry name" value="Hexapeptide_acetyltransf"/>
</dbReference>
<dbReference type="PANTHER" id="PTHR23416">
    <property type="entry name" value="SIALIC ACID SYNTHASE-RELATED"/>
    <property type="match status" value="1"/>
</dbReference>
<dbReference type="RefSeq" id="WP_209795867.1">
    <property type="nucleotide sequence ID" value="NZ_JAGGJZ010000002.1"/>
</dbReference>
<dbReference type="Gene3D" id="2.160.10.10">
    <property type="entry name" value="Hexapeptide repeat proteins"/>
    <property type="match status" value="1"/>
</dbReference>
<dbReference type="SUPFAM" id="SSF51161">
    <property type="entry name" value="Trimeric LpxA-like enzymes"/>
    <property type="match status" value="1"/>
</dbReference>
<comment type="caution">
    <text evidence="1">The sequence shown here is derived from an EMBL/GenBank/DDBJ whole genome shotgun (WGS) entry which is preliminary data.</text>
</comment>
<sequence length="97" mass="10851">MFGEITIGKDTIIGENVKFYNYNHKYDNLDDKISNQGFNIGKINIGRNCWIALDVVILKDVVIGDNVVIGEGCIIYKSIPSNIVVKNNQSLIFSNKT</sequence>
<dbReference type="EMBL" id="JAGGJZ010000002">
    <property type="protein sequence ID" value="MBP1889147.1"/>
    <property type="molecule type" value="Genomic_DNA"/>
</dbReference>
<evidence type="ECO:0000313" key="1">
    <source>
        <dbReference type="EMBL" id="MBP1889147.1"/>
    </source>
</evidence>
<dbReference type="Pfam" id="PF00132">
    <property type="entry name" value="Hexapep"/>
    <property type="match status" value="1"/>
</dbReference>
<accession>A0ABS4EYS0</accession>
<gene>
    <name evidence="1" type="ORF">J2Z53_000728</name>
</gene>
<evidence type="ECO:0000313" key="2">
    <source>
        <dbReference type="Proteomes" id="UP000783390"/>
    </source>
</evidence>
<keyword evidence="2" id="KW-1185">Reference proteome</keyword>
<reference evidence="1 2" key="1">
    <citation type="submission" date="2021-03" db="EMBL/GenBank/DDBJ databases">
        <title>Genomic Encyclopedia of Type Strains, Phase IV (KMG-IV): sequencing the most valuable type-strain genomes for metagenomic binning, comparative biology and taxonomic classification.</title>
        <authorList>
            <person name="Goeker M."/>
        </authorList>
    </citation>
    <scope>NUCLEOTIDE SEQUENCE [LARGE SCALE GENOMIC DNA]</scope>
    <source>
        <strain evidence="1 2">DSM 3984</strain>
    </source>
</reference>